<proteinExistence type="predicted"/>
<feature type="region of interest" description="Disordered" evidence="2">
    <location>
        <begin position="175"/>
        <end position="288"/>
    </location>
</feature>
<evidence type="ECO:0000313" key="5">
    <source>
        <dbReference type="EMBL" id="CUA97778.1"/>
    </source>
</evidence>
<dbReference type="SUPFAM" id="SSF103088">
    <property type="entry name" value="OmpA-like"/>
    <property type="match status" value="1"/>
</dbReference>
<dbReference type="PANTHER" id="PTHR30329">
    <property type="entry name" value="STATOR ELEMENT OF FLAGELLAR MOTOR COMPLEX"/>
    <property type="match status" value="1"/>
</dbReference>
<evidence type="ECO:0000313" key="6">
    <source>
        <dbReference type="Proteomes" id="UP000183900"/>
    </source>
</evidence>
<dbReference type="EMBL" id="CYHE01000008">
    <property type="protein sequence ID" value="CUA97778.1"/>
    <property type="molecule type" value="Genomic_DNA"/>
</dbReference>
<evidence type="ECO:0000256" key="2">
    <source>
        <dbReference type="SAM" id="MobiDB-lite"/>
    </source>
</evidence>
<dbReference type="InterPro" id="IPR036737">
    <property type="entry name" value="OmpA-like_sf"/>
</dbReference>
<feature type="compositionally biased region" description="Low complexity" evidence="2">
    <location>
        <begin position="220"/>
        <end position="261"/>
    </location>
</feature>
<keyword evidence="1" id="KW-0472">Membrane</keyword>
<dbReference type="Gene3D" id="3.30.1330.60">
    <property type="entry name" value="OmpA-like domain"/>
    <property type="match status" value="1"/>
</dbReference>
<dbReference type="RefSeq" id="WP_055456120.1">
    <property type="nucleotide sequence ID" value="NZ_CYHE01000008.1"/>
</dbReference>
<sequence length="394" mass="40849">MISTRYSLARLAVISLAGVSLFVFPANAGSINVTFTLAGEAFDGPPAYEIRYGDQEIAKGTVENAIDTSTDGPLSKLTDWQDHQKAVTFTVDSADLEKNQPFSVHFTNDKWGGAGTAMDRNLYVLSAEIGSVKVPAQDIKVLDKAQPKDNATGPRGARLSNNSSIAVIEPPATGWLPASAQAGENTPSENPVPPVADAQTQETQTPDAPRQGALPPAEPAPADKAPEAQADATAEPSTSPAVPDAPAVPQASAPEAAVPAAGEKVPNAPKSKASANTATPSPKAKCAPKRVDVTGFPLNRSDLPGKAHLPLKTLAELSAKEGCKLEVTGFSSVAGPRKTNEALAHARAQAVAGFLTEKGASADRITIVTVGETRRFGRTGALNRRVTVEVMDGN</sequence>
<dbReference type="InterPro" id="IPR050330">
    <property type="entry name" value="Bact_OuterMem_StrucFunc"/>
</dbReference>
<dbReference type="Pfam" id="PF16841">
    <property type="entry name" value="CBM60"/>
    <property type="match status" value="1"/>
</dbReference>
<accession>A0A0K6I404</accession>
<dbReference type="AlphaFoldDB" id="A0A0K6I404"/>
<gene>
    <name evidence="5" type="ORF">Ga0061067_10885</name>
</gene>
<reference evidence="6" key="1">
    <citation type="submission" date="2015-08" db="EMBL/GenBank/DDBJ databases">
        <authorList>
            <person name="Varghese N."/>
        </authorList>
    </citation>
    <scope>NUCLEOTIDE SEQUENCE [LARGE SCALE GENOMIC DNA]</scope>
    <source>
        <strain evidence="6">DSM 23407</strain>
    </source>
</reference>
<evidence type="ECO:0000256" key="3">
    <source>
        <dbReference type="SAM" id="SignalP"/>
    </source>
</evidence>
<dbReference type="InterPro" id="IPR031768">
    <property type="entry name" value="CBM60_xylan-bd"/>
</dbReference>
<feature type="domain" description="OmpA-like" evidence="4">
    <location>
        <begin position="283"/>
        <end position="394"/>
    </location>
</feature>
<evidence type="ECO:0000259" key="4">
    <source>
        <dbReference type="PROSITE" id="PS51123"/>
    </source>
</evidence>
<feature type="signal peptide" evidence="3">
    <location>
        <begin position="1"/>
        <end position="28"/>
    </location>
</feature>
<dbReference type="CDD" id="cd07185">
    <property type="entry name" value="OmpA_C-like"/>
    <property type="match status" value="1"/>
</dbReference>
<evidence type="ECO:0000256" key="1">
    <source>
        <dbReference type="PROSITE-ProRule" id="PRU00473"/>
    </source>
</evidence>
<name>A0A0K6I404_9HYPH</name>
<keyword evidence="6" id="KW-1185">Reference proteome</keyword>
<dbReference type="PROSITE" id="PS51123">
    <property type="entry name" value="OMPA_2"/>
    <property type="match status" value="1"/>
</dbReference>
<keyword evidence="3" id="KW-0732">Signal</keyword>
<dbReference type="InterPro" id="IPR006665">
    <property type="entry name" value="OmpA-like"/>
</dbReference>
<protein>
    <submittedName>
        <fullName evidence="5">Outer membrane protein OmpA and related peptidoglycan-associated (Lipo)proteins</fullName>
    </submittedName>
</protein>
<dbReference type="Gene3D" id="2.60.60.40">
    <property type="match status" value="1"/>
</dbReference>
<organism evidence="5 6">
    <name type="scientific">Pannonibacter indicus</name>
    <dbReference type="NCBI Taxonomy" id="466044"/>
    <lineage>
        <taxon>Bacteria</taxon>
        <taxon>Pseudomonadati</taxon>
        <taxon>Pseudomonadota</taxon>
        <taxon>Alphaproteobacteria</taxon>
        <taxon>Hyphomicrobiales</taxon>
        <taxon>Stappiaceae</taxon>
        <taxon>Pannonibacter</taxon>
    </lineage>
</organism>
<dbReference type="Pfam" id="PF00691">
    <property type="entry name" value="OmpA"/>
    <property type="match status" value="1"/>
</dbReference>
<dbReference type="PANTHER" id="PTHR30329:SF21">
    <property type="entry name" value="LIPOPROTEIN YIAD-RELATED"/>
    <property type="match status" value="1"/>
</dbReference>
<dbReference type="GO" id="GO:0016020">
    <property type="term" value="C:membrane"/>
    <property type="evidence" value="ECO:0007669"/>
    <property type="project" value="UniProtKB-UniRule"/>
</dbReference>
<dbReference type="Proteomes" id="UP000183900">
    <property type="component" value="Unassembled WGS sequence"/>
</dbReference>
<feature type="chain" id="PRO_5005505141" evidence="3">
    <location>
        <begin position="29"/>
        <end position="394"/>
    </location>
</feature>